<name>A0A0F5Q419_9HYPH</name>
<gene>
    <name evidence="2" type="ORF">WH87_16535</name>
</gene>
<sequence length="183" mass="19548">MRHLLRSLTVLVALVLGGATAQAASESGSAGWTTRAVVLQAGPGVGYASVGQIETDVAIKVLRCQRTWCLIDGPGGRGWTGLSSVSFGKTPHGGLRQPLVSGPVCFYEGPNYTGAAFCPSARVYKDLALHGLDNRFASVKISGSASIAACRDRFFQSYCERIVSSQPQLNRYLYKSLSSIRIY</sequence>
<keyword evidence="1" id="KW-0732">Signal</keyword>
<organism evidence="2 3">
    <name type="scientific">Devosia epidermidihirudinis</name>
    <dbReference type="NCBI Taxonomy" id="1293439"/>
    <lineage>
        <taxon>Bacteria</taxon>
        <taxon>Pseudomonadati</taxon>
        <taxon>Pseudomonadota</taxon>
        <taxon>Alphaproteobacteria</taxon>
        <taxon>Hyphomicrobiales</taxon>
        <taxon>Devosiaceae</taxon>
        <taxon>Devosia</taxon>
    </lineage>
</organism>
<dbReference type="InterPro" id="IPR011024">
    <property type="entry name" value="G_crystallin-like"/>
</dbReference>
<dbReference type="Pfam" id="PF03995">
    <property type="entry name" value="Inhibitor_I36"/>
    <property type="match status" value="1"/>
</dbReference>
<accession>A0A0F5Q419</accession>
<evidence type="ECO:0000313" key="2">
    <source>
        <dbReference type="EMBL" id="KKC35642.1"/>
    </source>
</evidence>
<dbReference type="Gene3D" id="2.60.20.10">
    <property type="entry name" value="Crystallins"/>
    <property type="match status" value="1"/>
</dbReference>
<feature type="signal peptide" evidence="1">
    <location>
        <begin position="1"/>
        <end position="23"/>
    </location>
</feature>
<dbReference type="SUPFAM" id="SSF49695">
    <property type="entry name" value="gamma-Crystallin-like"/>
    <property type="match status" value="1"/>
</dbReference>
<dbReference type="Proteomes" id="UP000033411">
    <property type="component" value="Unassembled WGS sequence"/>
</dbReference>
<dbReference type="RefSeq" id="WP_046140461.1">
    <property type="nucleotide sequence ID" value="NZ_LANJ01000045.1"/>
</dbReference>
<feature type="chain" id="PRO_5002494118" description="SH3b domain-containing protein" evidence="1">
    <location>
        <begin position="24"/>
        <end position="183"/>
    </location>
</feature>
<keyword evidence="3" id="KW-1185">Reference proteome</keyword>
<comment type="caution">
    <text evidence="2">The sequence shown here is derived from an EMBL/GenBank/DDBJ whole genome shotgun (WGS) entry which is preliminary data.</text>
</comment>
<dbReference type="PATRIC" id="fig|1293439.3.peg.3375"/>
<evidence type="ECO:0000313" key="3">
    <source>
        <dbReference type="Proteomes" id="UP000033411"/>
    </source>
</evidence>
<evidence type="ECO:0000256" key="1">
    <source>
        <dbReference type="SAM" id="SignalP"/>
    </source>
</evidence>
<evidence type="ECO:0008006" key="4">
    <source>
        <dbReference type="Google" id="ProtNLM"/>
    </source>
</evidence>
<dbReference type="OrthoDB" id="7739067at2"/>
<dbReference type="EMBL" id="LANJ01000045">
    <property type="protein sequence ID" value="KKC35642.1"/>
    <property type="molecule type" value="Genomic_DNA"/>
</dbReference>
<reference evidence="2 3" key="1">
    <citation type="submission" date="2015-03" db="EMBL/GenBank/DDBJ databases">
        <authorList>
            <person name="Lepp D."/>
            <person name="Hassan Y.I."/>
            <person name="Li X.-Z."/>
            <person name="Zhou T."/>
        </authorList>
    </citation>
    <scope>NUCLEOTIDE SEQUENCE [LARGE SCALE GENOMIC DNA]</scope>
    <source>
        <strain evidence="2 3">E84</strain>
    </source>
</reference>
<protein>
    <recommendedName>
        <fullName evidence="4">SH3b domain-containing protein</fullName>
    </recommendedName>
</protein>
<dbReference type="STRING" id="1293439.WH87_16535"/>
<dbReference type="AlphaFoldDB" id="A0A0F5Q419"/>
<proteinExistence type="predicted"/>